<dbReference type="HOGENOM" id="CLU_078304_0_0_1"/>
<name>X0KZW0_FUSOX</name>
<organism evidence="2">
    <name type="scientific">Fusarium oxysporum f. sp. vasinfectum 25433</name>
    <dbReference type="NCBI Taxonomy" id="1089449"/>
    <lineage>
        <taxon>Eukaryota</taxon>
        <taxon>Fungi</taxon>
        <taxon>Dikarya</taxon>
        <taxon>Ascomycota</taxon>
        <taxon>Pezizomycotina</taxon>
        <taxon>Sordariomycetes</taxon>
        <taxon>Hypocreomycetidae</taxon>
        <taxon>Hypocreales</taxon>
        <taxon>Nectriaceae</taxon>
        <taxon>Fusarium</taxon>
        <taxon>Fusarium oxysporum species complex</taxon>
    </lineage>
</organism>
<dbReference type="OrthoDB" id="2133190at2759"/>
<dbReference type="AlphaFoldDB" id="X0KZW0"/>
<sequence>MPKPQSKRSSSPRRAKGRGELVALLQALLANDDVDIEILRSGAPWPSATEIFRLSQVSESTESAPVAVSCSSNEPVVVDPALGDDSHQADIDLDINWLSNLIPYHGDELSEQPDSSLFCSAPGRVSTSVSSNNTDYLSHLSSSSISQWDSLLDSIGSQTPHDITNVLSPHCQDSGVPQPSNVADHTLAEGQPVTTGVQRQHPGATDRDESASSIASGHASPRKRQ</sequence>
<reference evidence="2" key="2">
    <citation type="submission" date="2014-03" db="EMBL/GenBank/DDBJ databases">
        <title>The Genome Annotation of Fusarium oxysporum Cotton.</title>
        <authorList>
            <consortium name="The Broad Institute Genomics Platform"/>
            <person name="Ma L.-J."/>
            <person name="Corby-Kistler H."/>
            <person name="Broz K."/>
            <person name="Gale L.R."/>
            <person name="Jonkers W."/>
            <person name="O'Donnell K."/>
            <person name="Ploetz R."/>
            <person name="Steinberg C."/>
            <person name="Schwartz D.C."/>
            <person name="VanEtten H."/>
            <person name="Zhou S."/>
            <person name="Young S.K."/>
            <person name="Zeng Q."/>
            <person name="Gargeya S."/>
            <person name="Fitzgerald M."/>
            <person name="Abouelleil A."/>
            <person name="Alvarado L."/>
            <person name="Chapman S.B."/>
            <person name="Gainer-Dewar J."/>
            <person name="Goldberg J."/>
            <person name="Griggs A."/>
            <person name="Gujja S."/>
            <person name="Hansen M."/>
            <person name="Howarth C."/>
            <person name="Imamovic A."/>
            <person name="Ireland A."/>
            <person name="Larimer J."/>
            <person name="McCowan C."/>
            <person name="Murphy C."/>
            <person name="Pearson M."/>
            <person name="Poon T.W."/>
            <person name="Priest M."/>
            <person name="Roberts A."/>
            <person name="Saif S."/>
            <person name="Shea T."/>
            <person name="Sykes S."/>
            <person name="Wortman J."/>
            <person name="Nusbaum C."/>
            <person name="Birren B."/>
        </authorList>
    </citation>
    <scope>NUCLEOTIDE SEQUENCE</scope>
    <source>
        <strain evidence="2">25433</strain>
    </source>
</reference>
<feature type="region of interest" description="Disordered" evidence="1">
    <location>
        <begin position="163"/>
        <end position="225"/>
    </location>
</feature>
<proteinExistence type="predicted"/>
<evidence type="ECO:0000256" key="1">
    <source>
        <dbReference type="SAM" id="MobiDB-lite"/>
    </source>
</evidence>
<accession>X0KZW0</accession>
<evidence type="ECO:0000313" key="2">
    <source>
        <dbReference type="EMBL" id="EXM14302.1"/>
    </source>
</evidence>
<dbReference type="Proteomes" id="UP000030701">
    <property type="component" value="Unassembled WGS sequence"/>
</dbReference>
<gene>
    <name evidence="2" type="ORF">FOTG_17295</name>
</gene>
<reference evidence="2" key="1">
    <citation type="submission" date="2011-11" db="EMBL/GenBank/DDBJ databases">
        <title>The Genome Sequence of Fusarium oxysporum Cotton.</title>
        <authorList>
            <consortium name="The Broad Institute Genome Sequencing Platform"/>
            <person name="Ma L.-J."/>
            <person name="Gale L.R."/>
            <person name="Schwartz D.C."/>
            <person name="Zhou S."/>
            <person name="Corby-Kistler H."/>
            <person name="Young S.K."/>
            <person name="Zeng Q."/>
            <person name="Gargeya S."/>
            <person name="Fitzgerald M."/>
            <person name="Haas B."/>
            <person name="Abouelleil A."/>
            <person name="Alvarado L."/>
            <person name="Arachchi H.M."/>
            <person name="Berlin A."/>
            <person name="Brown A."/>
            <person name="Chapman S.B."/>
            <person name="Chen Z."/>
            <person name="Dunbar C."/>
            <person name="Freedman E."/>
            <person name="Gearin G."/>
            <person name="Goldberg J."/>
            <person name="Griggs A."/>
            <person name="Gujja S."/>
            <person name="Heiman D."/>
            <person name="Howarth C."/>
            <person name="Larson L."/>
            <person name="Lui A."/>
            <person name="MacDonald P.J.P."/>
            <person name="Montmayeur A."/>
            <person name="Murphy C."/>
            <person name="Neiman D."/>
            <person name="Pearson M."/>
            <person name="Priest M."/>
            <person name="Roberts A."/>
            <person name="Saif S."/>
            <person name="Shea T."/>
            <person name="Shenoy N."/>
            <person name="Sisk P."/>
            <person name="Stolte C."/>
            <person name="Sykes S."/>
            <person name="Wortman J."/>
            <person name="Nusbaum C."/>
            <person name="Birren B."/>
        </authorList>
    </citation>
    <scope>NUCLEOTIDE SEQUENCE [LARGE SCALE GENOMIC DNA]</scope>
    <source>
        <strain evidence="2">25433</strain>
    </source>
</reference>
<protein>
    <submittedName>
        <fullName evidence="2">Uncharacterized protein</fullName>
    </submittedName>
</protein>
<dbReference type="EMBL" id="KK035248">
    <property type="protein sequence ID" value="EXM14302.1"/>
    <property type="molecule type" value="Genomic_DNA"/>
</dbReference>